<protein>
    <recommendedName>
        <fullName evidence="2">GAF domain-containing protein</fullName>
    </recommendedName>
</protein>
<evidence type="ECO:0000313" key="3">
    <source>
        <dbReference type="EMBL" id="KAG1282607.1"/>
    </source>
</evidence>
<comment type="caution">
    <text evidence="3">The sequence shown here is derived from an EMBL/GenBank/DDBJ whole genome shotgun (WGS) entry which is preliminary data.</text>
</comment>
<dbReference type="Gene3D" id="3.30.450.40">
    <property type="match status" value="1"/>
</dbReference>
<accession>A0A9P6WTY8</accession>
<dbReference type="InterPro" id="IPR003018">
    <property type="entry name" value="GAF"/>
</dbReference>
<dbReference type="InterPro" id="IPR029016">
    <property type="entry name" value="GAF-like_dom_sf"/>
</dbReference>
<proteinExistence type="predicted"/>
<feature type="compositionally biased region" description="Low complexity" evidence="1">
    <location>
        <begin position="132"/>
        <end position="143"/>
    </location>
</feature>
<gene>
    <name evidence="3" type="ORF">G6F64_014399</name>
</gene>
<feature type="region of interest" description="Disordered" evidence="1">
    <location>
        <begin position="113"/>
        <end position="157"/>
    </location>
</feature>
<organism evidence="3 4">
    <name type="scientific">Rhizopus oryzae</name>
    <name type="common">Mucormycosis agent</name>
    <name type="synonym">Rhizopus arrhizus var. delemar</name>
    <dbReference type="NCBI Taxonomy" id="64495"/>
    <lineage>
        <taxon>Eukaryota</taxon>
        <taxon>Fungi</taxon>
        <taxon>Fungi incertae sedis</taxon>
        <taxon>Mucoromycota</taxon>
        <taxon>Mucoromycotina</taxon>
        <taxon>Mucoromycetes</taxon>
        <taxon>Mucorales</taxon>
        <taxon>Mucorineae</taxon>
        <taxon>Rhizopodaceae</taxon>
        <taxon>Rhizopus</taxon>
    </lineage>
</organism>
<evidence type="ECO:0000259" key="2">
    <source>
        <dbReference type="Pfam" id="PF13185"/>
    </source>
</evidence>
<dbReference type="SUPFAM" id="SSF55781">
    <property type="entry name" value="GAF domain-like"/>
    <property type="match status" value="1"/>
</dbReference>
<dbReference type="AlphaFoldDB" id="A0A9P6WTY8"/>
<feature type="domain" description="GAF" evidence="2">
    <location>
        <begin position="12"/>
        <end position="96"/>
    </location>
</feature>
<sequence length="157" mass="16032">MALPSGMPASLALQEGVAGQVARDERIRHLHGGDAAVRELQTSLGRLPVSERILAPISSDGAVVGVIELGRAQAGGQRDLDRELLERCGETIGMALRASLLRAQLVVLLEESQRQVAEPPGRTTGRAGTEQRPAGRAHPRAGGAEAGAAGGAGPAGA</sequence>
<evidence type="ECO:0000256" key="1">
    <source>
        <dbReference type="SAM" id="MobiDB-lite"/>
    </source>
</evidence>
<reference evidence="3" key="1">
    <citation type="journal article" date="2020" name="Microb. Genom.">
        <title>Genetic diversity of clinical and environmental Mucorales isolates obtained from an investigation of mucormycosis cases among solid organ transplant recipients.</title>
        <authorList>
            <person name="Nguyen M.H."/>
            <person name="Kaul D."/>
            <person name="Muto C."/>
            <person name="Cheng S.J."/>
            <person name="Richter R.A."/>
            <person name="Bruno V.M."/>
            <person name="Liu G."/>
            <person name="Beyhan S."/>
            <person name="Sundermann A.J."/>
            <person name="Mounaud S."/>
            <person name="Pasculle A.W."/>
            <person name="Nierman W.C."/>
            <person name="Driscoll E."/>
            <person name="Cumbie R."/>
            <person name="Clancy C.J."/>
            <person name="Dupont C.L."/>
        </authorList>
    </citation>
    <scope>NUCLEOTIDE SEQUENCE</scope>
    <source>
        <strain evidence="3">GL11</strain>
    </source>
</reference>
<dbReference type="Proteomes" id="UP000716291">
    <property type="component" value="Unassembled WGS sequence"/>
</dbReference>
<evidence type="ECO:0000313" key="4">
    <source>
        <dbReference type="Proteomes" id="UP000716291"/>
    </source>
</evidence>
<dbReference type="Pfam" id="PF13185">
    <property type="entry name" value="GAF_2"/>
    <property type="match status" value="1"/>
</dbReference>
<feature type="compositionally biased region" description="Gly residues" evidence="1">
    <location>
        <begin position="144"/>
        <end position="157"/>
    </location>
</feature>
<dbReference type="EMBL" id="JAANQT010008239">
    <property type="protein sequence ID" value="KAG1282607.1"/>
    <property type="molecule type" value="Genomic_DNA"/>
</dbReference>
<name>A0A9P6WTY8_RHIOR</name>
<keyword evidence="4" id="KW-1185">Reference proteome</keyword>